<accession>A0ABS6N5K4</accession>
<evidence type="ECO:0000256" key="1">
    <source>
        <dbReference type="SAM" id="Phobius"/>
    </source>
</evidence>
<feature type="transmembrane region" description="Helical" evidence="1">
    <location>
        <begin position="70"/>
        <end position="86"/>
    </location>
</feature>
<dbReference type="EMBL" id="JAHRWL010000001">
    <property type="protein sequence ID" value="MBV2358815.1"/>
    <property type="molecule type" value="Genomic_DNA"/>
</dbReference>
<keyword evidence="1" id="KW-0472">Membrane</keyword>
<proteinExistence type="predicted"/>
<organism evidence="2 3">
    <name type="scientific">Thalassococcus arenae</name>
    <dbReference type="NCBI Taxonomy" id="2851652"/>
    <lineage>
        <taxon>Bacteria</taxon>
        <taxon>Pseudomonadati</taxon>
        <taxon>Pseudomonadota</taxon>
        <taxon>Alphaproteobacteria</taxon>
        <taxon>Rhodobacterales</taxon>
        <taxon>Roseobacteraceae</taxon>
        <taxon>Thalassococcus</taxon>
    </lineage>
</organism>
<dbReference type="RefSeq" id="WP_217776665.1">
    <property type="nucleotide sequence ID" value="NZ_JAHRWL010000001.1"/>
</dbReference>
<keyword evidence="1" id="KW-0812">Transmembrane</keyword>
<dbReference type="Proteomes" id="UP001166293">
    <property type="component" value="Unassembled WGS sequence"/>
</dbReference>
<gene>
    <name evidence="2" type="ORF">KUH32_03435</name>
</gene>
<keyword evidence="1" id="KW-1133">Transmembrane helix</keyword>
<sequence length="89" mass="9225">MEMLIGSGALLASAMIYVWANTLHHRDTAPLWARGQFFASAVCLSLVVLAPLGAGLAADGLAAASGEARYASLGAMAVAGLVLWRQRLI</sequence>
<evidence type="ECO:0000313" key="3">
    <source>
        <dbReference type="Proteomes" id="UP001166293"/>
    </source>
</evidence>
<name>A0ABS6N5K4_9RHOB</name>
<keyword evidence="3" id="KW-1185">Reference proteome</keyword>
<reference evidence="2" key="1">
    <citation type="submission" date="2021-06" db="EMBL/GenBank/DDBJ databases">
        <title>Thalassococcus sp. CAU 1522 isolated from sea sand, Republic of Korea.</title>
        <authorList>
            <person name="Kim W."/>
        </authorList>
    </citation>
    <scope>NUCLEOTIDE SEQUENCE</scope>
    <source>
        <strain evidence="2">CAU 1522</strain>
    </source>
</reference>
<evidence type="ECO:0000313" key="2">
    <source>
        <dbReference type="EMBL" id="MBV2358815.1"/>
    </source>
</evidence>
<comment type="caution">
    <text evidence="2">The sequence shown here is derived from an EMBL/GenBank/DDBJ whole genome shotgun (WGS) entry which is preliminary data.</text>
</comment>
<protein>
    <submittedName>
        <fullName evidence="2">Uncharacterized protein</fullName>
    </submittedName>
</protein>
<feature type="transmembrane region" description="Helical" evidence="1">
    <location>
        <begin position="36"/>
        <end position="58"/>
    </location>
</feature>